<feature type="region of interest" description="Disordered" evidence="3">
    <location>
        <begin position="720"/>
        <end position="835"/>
    </location>
</feature>
<comment type="caution">
    <text evidence="5">The sequence shown here is derived from an EMBL/GenBank/DDBJ whole genome shotgun (WGS) entry which is preliminary data.</text>
</comment>
<organism evidence="5 6">
    <name type="scientific">Eucalyptus globulus</name>
    <name type="common">Tasmanian blue gum</name>
    <dbReference type="NCBI Taxonomy" id="34317"/>
    <lineage>
        <taxon>Eukaryota</taxon>
        <taxon>Viridiplantae</taxon>
        <taxon>Streptophyta</taxon>
        <taxon>Embryophyta</taxon>
        <taxon>Tracheophyta</taxon>
        <taxon>Spermatophyta</taxon>
        <taxon>Magnoliopsida</taxon>
        <taxon>eudicotyledons</taxon>
        <taxon>Gunneridae</taxon>
        <taxon>Pentapetalae</taxon>
        <taxon>rosids</taxon>
        <taxon>malvids</taxon>
        <taxon>Myrtales</taxon>
        <taxon>Myrtaceae</taxon>
        <taxon>Myrtoideae</taxon>
        <taxon>Eucalypteae</taxon>
        <taxon>Eucalyptus</taxon>
    </lineage>
</organism>
<dbReference type="PANTHER" id="PTHR47820">
    <property type="entry name" value="BNAC05G24000D PROTEIN"/>
    <property type="match status" value="1"/>
</dbReference>
<feature type="compositionally biased region" description="Basic and acidic residues" evidence="3">
    <location>
        <begin position="93"/>
        <end position="105"/>
    </location>
</feature>
<name>A0ABD3KS65_EUCGL</name>
<dbReference type="AlphaFoldDB" id="A0ABD3KS65"/>
<feature type="compositionally biased region" description="Pro residues" evidence="3">
    <location>
        <begin position="139"/>
        <end position="149"/>
    </location>
</feature>
<evidence type="ECO:0000313" key="5">
    <source>
        <dbReference type="EMBL" id="KAL3741149.1"/>
    </source>
</evidence>
<dbReference type="Proteomes" id="UP001634007">
    <property type="component" value="Unassembled WGS sequence"/>
</dbReference>
<keyword evidence="2" id="KW-0175">Coiled coil</keyword>
<feature type="compositionally biased region" description="Basic and acidic residues" evidence="3">
    <location>
        <begin position="451"/>
        <end position="464"/>
    </location>
</feature>
<keyword evidence="1" id="KW-0863">Zinc-finger</keyword>
<feature type="compositionally biased region" description="Low complexity" evidence="3">
    <location>
        <begin position="208"/>
        <end position="232"/>
    </location>
</feature>
<dbReference type="GO" id="GO:0008270">
    <property type="term" value="F:zinc ion binding"/>
    <property type="evidence" value="ECO:0007669"/>
    <property type="project" value="UniProtKB-KW"/>
</dbReference>
<keyword evidence="1" id="KW-0862">Zinc</keyword>
<dbReference type="PANTHER" id="PTHR47820:SF3">
    <property type="entry name" value="OS07G0499800 PROTEIN"/>
    <property type="match status" value="1"/>
</dbReference>
<dbReference type="InterPro" id="IPR001841">
    <property type="entry name" value="Znf_RING"/>
</dbReference>
<evidence type="ECO:0000256" key="1">
    <source>
        <dbReference type="PROSITE-ProRule" id="PRU00175"/>
    </source>
</evidence>
<feature type="domain" description="RING-type" evidence="4">
    <location>
        <begin position="975"/>
        <end position="1014"/>
    </location>
</feature>
<feature type="compositionally biased region" description="Polar residues" evidence="3">
    <location>
        <begin position="439"/>
        <end position="450"/>
    </location>
</feature>
<feature type="compositionally biased region" description="Acidic residues" evidence="3">
    <location>
        <begin position="774"/>
        <end position="833"/>
    </location>
</feature>
<dbReference type="PROSITE" id="PS50089">
    <property type="entry name" value="ZF_RING_2"/>
    <property type="match status" value="1"/>
</dbReference>
<feature type="region of interest" description="Disordered" evidence="3">
    <location>
        <begin position="208"/>
        <end position="238"/>
    </location>
</feature>
<dbReference type="Gene3D" id="3.30.40.10">
    <property type="entry name" value="Zinc/RING finger domain, C3HC4 (zinc finger)"/>
    <property type="match status" value="1"/>
</dbReference>
<keyword evidence="6" id="KW-1185">Reference proteome</keyword>
<protein>
    <recommendedName>
        <fullName evidence="4">RING-type domain-containing protein</fullName>
    </recommendedName>
</protein>
<evidence type="ECO:0000259" key="4">
    <source>
        <dbReference type="PROSITE" id="PS50089"/>
    </source>
</evidence>
<feature type="region of interest" description="Disordered" evidence="3">
    <location>
        <begin position="415"/>
        <end position="516"/>
    </location>
</feature>
<proteinExistence type="predicted"/>
<feature type="region of interest" description="Disordered" evidence="3">
    <location>
        <begin position="50"/>
        <end position="171"/>
    </location>
</feature>
<feature type="compositionally biased region" description="Polar residues" evidence="3">
    <location>
        <begin position="150"/>
        <end position="165"/>
    </location>
</feature>
<keyword evidence="1" id="KW-0479">Metal-binding</keyword>
<dbReference type="Pfam" id="PF13920">
    <property type="entry name" value="zf-C3HC4_3"/>
    <property type="match status" value="1"/>
</dbReference>
<feature type="compositionally biased region" description="Basic and acidic residues" evidence="3">
    <location>
        <begin position="415"/>
        <end position="427"/>
    </location>
</feature>
<dbReference type="CDD" id="cd16647">
    <property type="entry name" value="mRING-HC-C3HC5_NEU1"/>
    <property type="match status" value="1"/>
</dbReference>
<evidence type="ECO:0000256" key="2">
    <source>
        <dbReference type="SAM" id="Coils"/>
    </source>
</evidence>
<reference evidence="5 6" key="1">
    <citation type="submission" date="2024-11" db="EMBL/GenBank/DDBJ databases">
        <title>Chromosome-level genome assembly of Eucalyptus globulus Labill. provides insights into its genome evolution.</title>
        <authorList>
            <person name="Li X."/>
        </authorList>
    </citation>
    <scope>NUCLEOTIDE SEQUENCE [LARGE SCALE GENOMIC DNA]</scope>
    <source>
        <strain evidence="5">CL2024</strain>
        <tissue evidence="5">Fresh tender leaves</tissue>
    </source>
</reference>
<feature type="compositionally biased region" description="Polar residues" evidence="3">
    <location>
        <begin position="63"/>
        <end position="79"/>
    </location>
</feature>
<evidence type="ECO:0000256" key="3">
    <source>
        <dbReference type="SAM" id="MobiDB-lite"/>
    </source>
</evidence>
<sequence>MASSQVEIVAASSPFGCVLRDHNRRDGCNRDFRKNIKDLVRDHLHTCLPDDNASSHGPIAANNPGTNNDSDSTGTNSGENRAKLRPLRGLNGIDRDGDGDRDRQELSSPWPLTPRQARGLDRWGPQQAGDMVSSTSEIHPPPPPPPPSCIPNSQPQSEESGDNNSGVGGGASSLVQMWEARLNQSPSINRNGNINISINIAQNNANHVSSGGSNSYSPSSGSCSRSPKSSASTNVEDSSRVCDLELCDRMVASEDPSPSSSSSVADSAGGGGGGGEQKQKVRVADIIRRLTTSDNDHDTIGSSGSPSLLDQMEAQRGFAPVLNSPRIRGRQAFADLLMQMERDRHRELDSLSERRAVSQFSHKGRIQSLLKLRFLQRGMVDRSQQRLISGAFGGNSSPHNSSAIMHLRERFSTAMEHDQGDQNHPVEPRSSPRHPLLKNSGTTNTQYQNSHHQEDDASTIEHSHALPVPSSAHSIEDLPDEASSTSTAIREDVTSLESSNSNLELEQTTEASKALHEQASQASIVVCEDNRSVESSNSHIEIQQMIAAISPLHEVASPTSDVMSQATSSDARNGNNLKLQQPTDALLSLHEEATPPLSVISQGTSFEGCNGNNVQPQAATDAPSSLSVWYEDEIMEEQSNDNANEEEEWYREHGGTYDWFRDISRPRSYWEDRRQEWYREMLGTNSVNEEIRQLIERGRVSSFLSSDFRERMDELMTSHLQRQTQPLGHQEEEQDDLSSQERMEQLMSSLLQGPEHPVGDQQGEEERDQLGQQQEEEEEGDAPEEEEQEYTVAYEEDDDNDDEEEEIEDSDEEMEDDEEVEGQEEEEEEEDVEERGSLIGHQYHEASDYFDHSTASFHMPSQSLRSWSYNDNEMNDDHDQVASTSSEQPPPSHSYYEDPQQHSTCIDNLSMEMELIIDLRGQMKQLQREMSELRKSIKSCMDMQVTLQESMKQEMSSVRGDAARSVDKIPRKGNCCICYEKQVDSLLYRCGHMCACLKCAHELQWSSGKCPICRAPIVDVVRAYTDS</sequence>
<feature type="coiled-coil region" evidence="2">
    <location>
        <begin position="909"/>
        <end position="943"/>
    </location>
</feature>
<feature type="compositionally biased region" description="Low complexity" evidence="3">
    <location>
        <begin position="495"/>
        <end position="506"/>
    </location>
</feature>
<dbReference type="EMBL" id="JBJKBG010000005">
    <property type="protein sequence ID" value="KAL3741149.1"/>
    <property type="molecule type" value="Genomic_DNA"/>
</dbReference>
<dbReference type="SUPFAM" id="SSF57850">
    <property type="entry name" value="RING/U-box"/>
    <property type="match status" value="1"/>
</dbReference>
<evidence type="ECO:0000313" key="6">
    <source>
        <dbReference type="Proteomes" id="UP001634007"/>
    </source>
</evidence>
<accession>A0ABD3KS65</accession>
<gene>
    <name evidence="5" type="ORF">ACJRO7_022288</name>
</gene>
<feature type="compositionally biased region" description="Low complexity" evidence="3">
    <location>
        <begin position="253"/>
        <end position="267"/>
    </location>
</feature>
<feature type="region of interest" description="Disordered" evidence="3">
    <location>
        <begin position="252"/>
        <end position="280"/>
    </location>
</feature>
<dbReference type="InterPro" id="IPR013083">
    <property type="entry name" value="Znf_RING/FYVE/PHD"/>
</dbReference>
<feature type="region of interest" description="Disordered" evidence="3">
    <location>
        <begin position="868"/>
        <end position="900"/>
    </location>
</feature>